<dbReference type="InterPro" id="IPR012939">
    <property type="entry name" value="Glyco_hydro_92"/>
</dbReference>
<organism evidence="6 7">
    <name type="scientific">Seonamhaeicola aphaedonensis</name>
    <dbReference type="NCBI Taxonomy" id="1461338"/>
    <lineage>
        <taxon>Bacteria</taxon>
        <taxon>Pseudomonadati</taxon>
        <taxon>Bacteroidota</taxon>
        <taxon>Flavobacteriia</taxon>
        <taxon>Flavobacteriales</taxon>
        <taxon>Flavobacteriaceae</taxon>
    </lineage>
</organism>
<dbReference type="InterPro" id="IPR041371">
    <property type="entry name" value="GH92_N"/>
</dbReference>
<dbReference type="PANTHER" id="PTHR12143">
    <property type="entry name" value="PEPTIDE N-GLYCANASE PNGASE -RELATED"/>
    <property type="match status" value="1"/>
</dbReference>
<dbReference type="Proteomes" id="UP000256629">
    <property type="component" value="Unassembled WGS sequence"/>
</dbReference>
<gene>
    <name evidence="6" type="ORF">DFQ02_106107</name>
</gene>
<dbReference type="PROSITE" id="PS51257">
    <property type="entry name" value="PROKAR_LIPOPROTEIN"/>
    <property type="match status" value="1"/>
</dbReference>
<dbReference type="InterPro" id="IPR050883">
    <property type="entry name" value="PNGase"/>
</dbReference>
<dbReference type="GO" id="GO:0030246">
    <property type="term" value="F:carbohydrate binding"/>
    <property type="evidence" value="ECO:0007669"/>
    <property type="project" value="InterPro"/>
</dbReference>
<comment type="subunit">
    <text evidence="2">Monomer.</text>
</comment>
<dbReference type="Gene3D" id="3.30.2080.10">
    <property type="entry name" value="GH92 mannosidase domain"/>
    <property type="match status" value="1"/>
</dbReference>
<evidence type="ECO:0000256" key="1">
    <source>
        <dbReference type="ARBA" id="ARBA00001913"/>
    </source>
</evidence>
<dbReference type="InterPro" id="IPR008928">
    <property type="entry name" value="6-hairpin_glycosidase_sf"/>
</dbReference>
<accession>A0A3D9HDE0</accession>
<comment type="cofactor">
    <cofactor evidence="1">
        <name>Ca(2+)</name>
        <dbReference type="ChEBI" id="CHEBI:29108"/>
    </cofactor>
</comment>
<reference evidence="6 7" key="1">
    <citation type="submission" date="2018-07" db="EMBL/GenBank/DDBJ databases">
        <title>Genomic Encyclopedia of Type Strains, Phase III (KMG-III): the genomes of soil and plant-associated and newly described type strains.</title>
        <authorList>
            <person name="Whitman W."/>
        </authorList>
    </citation>
    <scope>NUCLEOTIDE SEQUENCE [LARGE SCALE GENOMIC DNA]</scope>
    <source>
        <strain evidence="6 7">CECT 8487</strain>
    </source>
</reference>
<dbReference type="OrthoDB" id="9804511at2"/>
<dbReference type="SUPFAM" id="SSF48208">
    <property type="entry name" value="Six-hairpin glycosidases"/>
    <property type="match status" value="1"/>
</dbReference>
<evidence type="ECO:0000313" key="7">
    <source>
        <dbReference type="Proteomes" id="UP000256629"/>
    </source>
</evidence>
<evidence type="ECO:0000259" key="5">
    <source>
        <dbReference type="Pfam" id="PF17678"/>
    </source>
</evidence>
<proteinExistence type="predicted"/>
<dbReference type="Gene3D" id="2.70.98.10">
    <property type="match status" value="1"/>
</dbReference>
<dbReference type="GO" id="GO:0000224">
    <property type="term" value="F:peptide-N4-(N-acetyl-beta-glucosaminyl)asparagine amidase activity"/>
    <property type="evidence" value="ECO:0007669"/>
    <property type="project" value="TreeGrafter"/>
</dbReference>
<dbReference type="InterPro" id="IPR005887">
    <property type="entry name" value="GH92_a_mannosidase_put"/>
</dbReference>
<dbReference type="Gene3D" id="1.20.1050.60">
    <property type="entry name" value="alpha-1,2-mannosidase"/>
    <property type="match status" value="1"/>
</dbReference>
<sequence length="766" mass="87814">MNKIIHLNTVVKSVVYIFFTFILSCETKEVPKDYTVYVNPFIGTQNEGHTFPGATTPLGMVQPSPESYNTHYEGYEMDHIAGYQYNDPWLIGFTQTHLNGVGCPSMSDILLQPLNTDTINSNSRFNYKSTYKKESEFATPGYYKVYLDDFKVQVELTASEHVAYHRYTYNKLNDAKLLIDLQYGVSWNINEIPLNILEAYQQFEDDYTLSGYRKARVWAHRDLYYVIKFNKKIISKNELPSPEAKEEKAPRYILDFEMEDSNMLEVKIGVSTVGIEEAKKNLEAQIPTWNSFDNVRTSTNKKWNDILGTFTLKGNEDKKEAFYTSLYHLYIQPNNIADVDGKFRSSDSGVQQATAGKYYSTLSLWDTYRAANPMYTILSPDLVSDINTSMLDSYKYMKADSLNPKEANKYLPRWQLWGQETHTMVGNHAVPVVVDAYLKGIKPKGYTDDEIFDAVWTSLTKEHYRNHVKLIDSFGYIPYDVKLSRVDDGRETVSRLLENTYDDYAGALLAEKLGKTKEAKFLKNRATFYKNVYDKESGFMRGKNAKGEFKTDVDLTEVVGEWLEGSDFTEGNAFHYQFHVLHDILGLVDIMGGKAAFGDKLDAMFYSKEKPEVRTLVWNIHGTYGQYWHGNEPCHHVPYLYKFSDRPHKTDKIIKTLIDEYYDTKPDGLMGNDDCGQMSAWYMFGVLGFYPVNPTGGEYILGAPQIEEATINLPNGKTFTMTAKNLSDTNYMVHSVTLNGEVLDRKYITHDEILNGGELVFEMVAE</sequence>
<dbReference type="GO" id="GO:0005829">
    <property type="term" value="C:cytosol"/>
    <property type="evidence" value="ECO:0007669"/>
    <property type="project" value="TreeGrafter"/>
</dbReference>
<dbReference type="GO" id="GO:0006516">
    <property type="term" value="P:glycoprotein catabolic process"/>
    <property type="evidence" value="ECO:0007669"/>
    <property type="project" value="TreeGrafter"/>
</dbReference>
<dbReference type="InterPro" id="IPR014718">
    <property type="entry name" value="GH-type_carb-bd"/>
</dbReference>
<comment type="caution">
    <text evidence="6">The sequence shown here is derived from an EMBL/GenBank/DDBJ whole genome shotgun (WGS) entry which is preliminary data.</text>
</comment>
<evidence type="ECO:0000313" key="6">
    <source>
        <dbReference type="EMBL" id="RED47480.1"/>
    </source>
</evidence>
<dbReference type="FunFam" id="3.30.2080.10:FF:000001">
    <property type="entry name" value="Alpha-1,2-mannosidase subfamily"/>
    <property type="match status" value="1"/>
</dbReference>
<evidence type="ECO:0000259" key="4">
    <source>
        <dbReference type="Pfam" id="PF07971"/>
    </source>
</evidence>
<dbReference type="Pfam" id="PF17678">
    <property type="entry name" value="Glyco_hydro_92N"/>
    <property type="match status" value="1"/>
</dbReference>
<dbReference type="RefSeq" id="WP_116524454.1">
    <property type="nucleotide sequence ID" value="NZ_QRDX01000006.1"/>
</dbReference>
<evidence type="ECO:0000256" key="2">
    <source>
        <dbReference type="ARBA" id="ARBA00011245"/>
    </source>
</evidence>
<dbReference type="EMBL" id="QRDX01000006">
    <property type="protein sequence ID" value="RED47480.1"/>
    <property type="molecule type" value="Genomic_DNA"/>
</dbReference>
<dbReference type="AlphaFoldDB" id="A0A3D9HDE0"/>
<dbReference type="GO" id="GO:0005975">
    <property type="term" value="P:carbohydrate metabolic process"/>
    <property type="evidence" value="ECO:0007669"/>
    <property type="project" value="InterPro"/>
</dbReference>
<feature type="domain" description="Glycosyl hydrolase family 92 N-terminal" evidence="5">
    <location>
        <begin position="37"/>
        <end position="271"/>
    </location>
</feature>
<dbReference type="NCBIfam" id="TIGR01180">
    <property type="entry name" value="aman2_put"/>
    <property type="match status" value="1"/>
</dbReference>
<feature type="domain" description="Glycosyl hydrolase family 92" evidence="4">
    <location>
        <begin position="277"/>
        <end position="763"/>
    </location>
</feature>
<protein>
    <submittedName>
        <fullName evidence="6">Putative alpha-1,2-mannosidase</fullName>
    </submittedName>
</protein>
<name>A0A3D9HDE0_9FLAO</name>
<keyword evidence="3" id="KW-0106">Calcium</keyword>
<evidence type="ECO:0000256" key="3">
    <source>
        <dbReference type="ARBA" id="ARBA00022837"/>
    </source>
</evidence>
<dbReference type="Pfam" id="PF07971">
    <property type="entry name" value="Glyco_hydro_92"/>
    <property type="match status" value="1"/>
</dbReference>
<keyword evidence="7" id="KW-1185">Reference proteome</keyword>
<dbReference type="Gene3D" id="1.20.1610.10">
    <property type="entry name" value="alpha-1,2-mannosidases domains"/>
    <property type="match status" value="1"/>
</dbReference>
<dbReference type="PANTHER" id="PTHR12143:SF39">
    <property type="entry name" value="SECRETED PROTEIN"/>
    <property type="match status" value="1"/>
</dbReference>